<keyword evidence="4" id="KW-1185">Reference proteome</keyword>
<dbReference type="PROSITE" id="PS50229">
    <property type="entry name" value="WH1"/>
    <property type="match status" value="1"/>
</dbReference>
<dbReference type="Proteomes" id="UP000218231">
    <property type="component" value="Unassembled WGS sequence"/>
</dbReference>
<evidence type="ECO:0000313" key="3">
    <source>
        <dbReference type="EMBL" id="PAV61535.1"/>
    </source>
</evidence>
<dbReference type="AlphaFoldDB" id="A0A2A2JIN0"/>
<dbReference type="SUPFAM" id="SSF50729">
    <property type="entry name" value="PH domain-like"/>
    <property type="match status" value="1"/>
</dbReference>
<dbReference type="SMART" id="SM00461">
    <property type="entry name" value="WH1"/>
    <property type="match status" value="1"/>
</dbReference>
<accession>A0A2A2JIN0</accession>
<organism evidence="3 4">
    <name type="scientific">Diploscapter pachys</name>
    <dbReference type="NCBI Taxonomy" id="2018661"/>
    <lineage>
        <taxon>Eukaryota</taxon>
        <taxon>Metazoa</taxon>
        <taxon>Ecdysozoa</taxon>
        <taxon>Nematoda</taxon>
        <taxon>Chromadorea</taxon>
        <taxon>Rhabditida</taxon>
        <taxon>Rhabditina</taxon>
        <taxon>Rhabditomorpha</taxon>
        <taxon>Rhabditoidea</taxon>
        <taxon>Rhabditidae</taxon>
        <taxon>Diploscapter</taxon>
    </lineage>
</organism>
<feature type="region of interest" description="Disordered" evidence="1">
    <location>
        <begin position="1"/>
        <end position="34"/>
    </location>
</feature>
<comment type="caution">
    <text evidence="3">The sequence shown here is derived from an EMBL/GenBank/DDBJ whole genome shotgun (WGS) entry which is preliminary data.</text>
</comment>
<protein>
    <recommendedName>
        <fullName evidence="2">WH1 domain-containing protein</fullName>
    </recommendedName>
</protein>
<dbReference type="STRING" id="2018661.A0A2A2JIN0"/>
<reference evidence="3 4" key="1">
    <citation type="journal article" date="2017" name="Curr. Biol.">
        <title>Genome architecture and evolution of a unichromosomal asexual nematode.</title>
        <authorList>
            <person name="Fradin H."/>
            <person name="Zegar C."/>
            <person name="Gutwein M."/>
            <person name="Lucas J."/>
            <person name="Kovtun M."/>
            <person name="Corcoran D."/>
            <person name="Baugh L.R."/>
            <person name="Kiontke K."/>
            <person name="Gunsalus K."/>
            <person name="Fitch D.H."/>
            <person name="Piano F."/>
        </authorList>
    </citation>
    <scope>NUCLEOTIDE SEQUENCE [LARGE SCALE GENOMIC DNA]</scope>
    <source>
        <strain evidence="3">PF1309</strain>
    </source>
</reference>
<dbReference type="Pfam" id="PF00568">
    <property type="entry name" value="WH1"/>
    <property type="match status" value="1"/>
</dbReference>
<dbReference type="InterPro" id="IPR011993">
    <property type="entry name" value="PH-like_dom_sf"/>
</dbReference>
<dbReference type="Gene3D" id="2.30.29.30">
    <property type="entry name" value="Pleckstrin-homology domain (PH domain)/Phosphotyrosine-binding domain (PTB)"/>
    <property type="match status" value="1"/>
</dbReference>
<evidence type="ECO:0000313" key="4">
    <source>
        <dbReference type="Proteomes" id="UP000218231"/>
    </source>
</evidence>
<gene>
    <name evidence="3" type="ORF">WR25_09858</name>
</gene>
<feature type="domain" description="WH1" evidence="2">
    <location>
        <begin position="49"/>
        <end position="149"/>
    </location>
</feature>
<dbReference type="EMBL" id="LIAE01010409">
    <property type="protein sequence ID" value="PAV61535.1"/>
    <property type="molecule type" value="Genomic_DNA"/>
</dbReference>
<proteinExistence type="predicted"/>
<dbReference type="OrthoDB" id="8963340at2759"/>
<sequence>MSALYPPGPSIGGMMAKNGGAQQDRKRKRPPNSGSILLENQENQMLFSLLGSDNVSLSAGVVELLEARNHKWNCTNRGVISLVKDYRNRAYFIRLFDILEGHQLWEFRLYRGFELIDQQHCANLLTFETELDGHVYGLNFSSGITSIND</sequence>
<evidence type="ECO:0000256" key="1">
    <source>
        <dbReference type="SAM" id="MobiDB-lite"/>
    </source>
</evidence>
<evidence type="ECO:0000259" key="2">
    <source>
        <dbReference type="PROSITE" id="PS50229"/>
    </source>
</evidence>
<name>A0A2A2JIN0_9BILA</name>
<dbReference type="InterPro" id="IPR000697">
    <property type="entry name" value="WH1/EVH1_dom"/>
</dbReference>